<reference evidence="1 2" key="1">
    <citation type="submission" date="2023-07" db="EMBL/GenBank/DDBJ databases">
        <title>Genomic Encyclopedia of Type Strains, Phase IV (KMG-IV): sequencing the most valuable type-strain genomes for metagenomic binning, comparative biology and taxonomic classification.</title>
        <authorList>
            <person name="Goeker M."/>
        </authorList>
    </citation>
    <scope>NUCLEOTIDE SEQUENCE [LARGE SCALE GENOMIC DNA]</scope>
    <source>
        <strain evidence="1 2">DSM 1112</strain>
    </source>
</reference>
<keyword evidence="2" id="KW-1185">Reference proteome</keyword>
<accession>A0ABU0BT29</accession>
<comment type="caution">
    <text evidence="1">The sequence shown here is derived from an EMBL/GenBank/DDBJ whole genome shotgun (WGS) entry which is preliminary data.</text>
</comment>
<dbReference type="SUPFAM" id="SSF53335">
    <property type="entry name" value="S-adenosyl-L-methionine-dependent methyltransferases"/>
    <property type="match status" value="1"/>
</dbReference>
<dbReference type="Proteomes" id="UP001230207">
    <property type="component" value="Unassembled WGS sequence"/>
</dbReference>
<dbReference type="InterPro" id="IPR029063">
    <property type="entry name" value="SAM-dependent_MTases_sf"/>
</dbReference>
<dbReference type="PANTHER" id="PTHR37909:SF1">
    <property type="entry name" value="S-ADENOSYL-L-METHIONINE-DEPENDENT METHYLTRANSFERASES SUPERFAMILY PROTEIN"/>
    <property type="match status" value="1"/>
</dbReference>
<evidence type="ECO:0000313" key="2">
    <source>
        <dbReference type="Proteomes" id="UP001230207"/>
    </source>
</evidence>
<sequence length="234" mass="26443">MADVFRRVGIDKDYSTMDFSGVVEDVQGWESRHKVFETVFQDVRPKIVFEVGTWKGASVLHMDALSRKLGCDTLFVCVDTWLGSNDTLWIDTDFRKSLMLQHGYPTMFRQFIYNITKNGAVDRIFPLPMTSTCGAYLLKRLGLVADAIYVDAGHEEDEVATDLKLYYDVLRPGGVMFGDDYSSDWPGVVRAVNTFCQDHGLVLTSGAGKWRFQSPLKTVHPEPMPLEPILSEMP</sequence>
<dbReference type="RefSeq" id="WP_307231473.1">
    <property type="nucleotide sequence ID" value="NZ_JAUSVF010000001.1"/>
</dbReference>
<dbReference type="PANTHER" id="PTHR37909">
    <property type="entry name" value="S-ADENOSYL-L-METHIONINE-DEPENDENT METHYLTRANSFERASES SUPERFAMILY PROTEIN"/>
    <property type="match status" value="1"/>
</dbReference>
<dbReference type="Gene3D" id="3.40.50.150">
    <property type="entry name" value="Vaccinia Virus protein VP39"/>
    <property type="match status" value="1"/>
</dbReference>
<organism evidence="1 2">
    <name type="scientific">Pararhizobium capsulatum DSM 1112</name>
    <dbReference type="NCBI Taxonomy" id="1121113"/>
    <lineage>
        <taxon>Bacteria</taxon>
        <taxon>Pseudomonadati</taxon>
        <taxon>Pseudomonadota</taxon>
        <taxon>Alphaproteobacteria</taxon>
        <taxon>Hyphomicrobiales</taxon>
        <taxon>Rhizobiaceae</taxon>
        <taxon>Rhizobium/Agrobacterium group</taxon>
        <taxon>Pararhizobium</taxon>
    </lineage>
</organism>
<name>A0ABU0BT29_9HYPH</name>
<dbReference type="Pfam" id="PF13578">
    <property type="entry name" value="Methyltransf_24"/>
    <property type="match status" value="1"/>
</dbReference>
<proteinExistence type="predicted"/>
<evidence type="ECO:0000313" key="1">
    <source>
        <dbReference type="EMBL" id="MDQ0321122.1"/>
    </source>
</evidence>
<gene>
    <name evidence="1" type="ORF">QO002_003260</name>
</gene>
<dbReference type="EMBL" id="JAUSVF010000001">
    <property type="protein sequence ID" value="MDQ0321122.1"/>
    <property type="molecule type" value="Genomic_DNA"/>
</dbReference>
<evidence type="ECO:0008006" key="3">
    <source>
        <dbReference type="Google" id="ProtNLM"/>
    </source>
</evidence>
<protein>
    <recommendedName>
        <fullName evidence="3">Class I SAM-dependent methyltransferase</fullName>
    </recommendedName>
</protein>